<keyword evidence="1" id="KW-0175">Coiled coil</keyword>
<gene>
    <name evidence="2" type="ORF">SAMN02745114_01207</name>
</gene>
<keyword evidence="3" id="KW-1185">Reference proteome</keyword>
<organism evidence="2 3">
    <name type="scientific">Eubacterium coprostanoligenes</name>
    <dbReference type="NCBI Taxonomy" id="290054"/>
    <lineage>
        <taxon>Bacteria</taxon>
        <taxon>Bacillati</taxon>
        <taxon>Bacillota</taxon>
        <taxon>Clostridia</taxon>
        <taxon>Eubacteriales</taxon>
        <taxon>Eubacteriaceae</taxon>
        <taxon>Eubacterium</taxon>
    </lineage>
</organism>
<evidence type="ECO:0000256" key="1">
    <source>
        <dbReference type="SAM" id="Coils"/>
    </source>
</evidence>
<name>A0A1T4MBD1_9FIRM</name>
<sequence length="215" mass="25015">MSNKEIVDRSQILGNNKVEFDKSLRGYDTAQVDEYISNLITVQKNASENFDNQVKDLRNTNSMLEYEVNELKEQVKSLTAKNEFAAEEKERLMKKINEAPKAVKVVDDSQLKELQEKYDSLVSKHRLLGDENRKLSKENENLKRDVAHLTKKVDKNRSEINNLRTSAEENYTNVTDERFIQISRIYEDAIDKCEDLIFRLQTELSLAHSKAEDIQ</sequence>
<feature type="coiled-coil region" evidence="1">
    <location>
        <begin position="54"/>
        <end position="159"/>
    </location>
</feature>
<protein>
    <submittedName>
        <fullName evidence="2">DivIVA domain-containing protein</fullName>
    </submittedName>
</protein>
<reference evidence="2 3" key="1">
    <citation type="submission" date="2017-02" db="EMBL/GenBank/DDBJ databases">
        <authorList>
            <person name="Peterson S.W."/>
        </authorList>
    </citation>
    <scope>NUCLEOTIDE SEQUENCE [LARGE SCALE GENOMIC DNA]</scope>
    <source>
        <strain evidence="2 3">ATCC 51222</strain>
    </source>
</reference>
<dbReference type="AlphaFoldDB" id="A0A1T4MBD1"/>
<dbReference type="Gene3D" id="1.20.5.340">
    <property type="match status" value="1"/>
</dbReference>
<proteinExistence type="predicted"/>
<dbReference type="Proteomes" id="UP000190657">
    <property type="component" value="Unassembled WGS sequence"/>
</dbReference>
<dbReference type="RefSeq" id="WP_078768683.1">
    <property type="nucleotide sequence ID" value="NZ_FUWW01000012.1"/>
</dbReference>
<accession>A0A1T4MBD1</accession>
<dbReference type="EMBL" id="FUWW01000012">
    <property type="protein sequence ID" value="SJZ64215.1"/>
    <property type="molecule type" value="Genomic_DNA"/>
</dbReference>
<dbReference type="NCBIfam" id="TIGR03544">
    <property type="entry name" value="DivI1A_domain"/>
    <property type="match status" value="1"/>
</dbReference>
<dbReference type="Gene3D" id="6.10.250.660">
    <property type="match status" value="1"/>
</dbReference>
<dbReference type="OrthoDB" id="389699at2"/>
<dbReference type="STRING" id="290054.SAMN02745114_01207"/>
<evidence type="ECO:0000313" key="3">
    <source>
        <dbReference type="Proteomes" id="UP000190657"/>
    </source>
</evidence>
<dbReference type="InterPro" id="IPR019933">
    <property type="entry name" value="DivIVA_domain"/>
</dbReference>
<evidence type="ECO:0000313" key="2">
    <source>
        <dbReference type="EMBL" id="SJZ64215.1"/>
    </source>
</evidence>